<dbReference type="InterPro" id="IPR038732">
    <property type="entry name" value="HpyO/CreE_NAD-binding"/>
</dbReference>
<dbReference type="SUPFAM" id="SSF51905">
    <property type="entry name" value="FAD/NAD(P)-binding domain"/>
    <property type="match status" value="1"/>
</dbReference>
<evidence type="ECO:0000313" key="3">
    <source>
        <dbReference type="Proteomes" id="UP000325780"/>
    </source>
</evidence>
<dbReference type="PANTHER" id="PTHR40254:SF1">
    <property type="entry name" value="BLR0577 PROTEIN"/>
    <property type="match status" value="1"/>
</dbReference>
<dbReference type="InterPro" id="IPR052189">
    <property type="entry name" value="L-asp_N-monooxygenase_NS-form"/>
</dbReference>
<reference evidence="2 3" key="1">
    <citation type="submission" date="2019-04" db="EMBL/GenBank/DDBJ databases">
        <title>Friends and foes A comparative genomics study of 23 Aspergillus species from section Flavi.</title>
        <authorList>
            <consortium name="DOE Joint Genome Institute"/>
            <person name="Kjaerbolling I."/>
            <person name="Vesth T."/>
            <person name="Frisvad J.C."/>
            <person name="Nybo J.L."/>
            <person name="Theobald S."/>
            <person name="Kildgaard S."/>
            <person name="Isbrandt T."/>
            <person name="Kuo A."/>
            <person name="Sato A."/>
            <person name="Lyhne E.K."/>
            <person name="Kogle M.E."/>
            <person name="Wiebenga A."/>
            <person name="Kun R.S."/>
            <person name="Lubbers R.J."/>
            <person name="Makela M.R."/>
            <person name="Barry K."/>
            <person name="Chovatia M."/>
            <person name="Clum A."/>
            <person name="Daum C."/>
            <person name="Haridas S."/>
            <person name="He G."/>
            <person name="LaButti K."/>
            <person name="Lipzen A."/>
            <person name="Mondo S."/>
            <person name="Riley R."/>
            <person name="Salamov A."/>
            <person name="Simmons B.A."/>
            <person name="Magnuson J.K."/>
            <person name="Henrissat B."/>
            <person name="Mortensen U.H."/>
            <person name="Larsen T.O."/>
            <person name="Devries R.P."/>
            <person name="Grigoriev I.V."/>
            <person name="Machida M."/>
            <person name="Baker S.E."/>
            <person name="Andersen M.R."/>
        </authorList>
    </citation>
    <scope>NUCLEOTIDE SEQUENCE [LARGE SCALE GENOMIC DNA]</scope>
    <source>
        <strain evidence="2 3">IBT 18842</strain>
    </source>
</reference>
<organism evidence="2 3">
    <name type="scientific">Aspergillus avenaceus</name>
    <dbReference type="NCBI Taxonomy" id="36643"/>
    <lineage>
        <taxon>Eukaryota</taxon>
        <taxon>Fungi</taxon>
        <taxon>Dikarya</taxon>
        <taxon>Ascomycota</taxon>
        <taxon>Pezizomycotina</taxon>
        <taxon>Eurotiomycetes</taxon>
        <taxon>Eurotiomycetidae</taxon>
        <taxon>Eurotiales</taxon>
        <taxon>Aspergillaceae</taxon>
        <taxon>Aspergillus</taxon>
        <taxon>Aspergillus subgen. Circumdati</taxon>
    </lineage>
</organism>
<evidence type="ECO:0000313" key="2">
    <source>
        <dbReference type="EMBL" id="KAE8149226.1"/>
    </source>
</evidence>
<dbReference type="AlphaFoldDB" id="A0A5N6TS88"/>
<dbReference type="InterPro" id="IPR036188">
    <property type="entry name" value="FAD/NAD-bd_sf"/>
</dbReference>
<protein>
    <submittedName>
        <fullName evidence="2">FAD-NAD(P)-binding-domain-containing protein</fullName>
    </submittedName>
</protein>
<evidence type="ECO:0000259" key="1">
    <source>
        <dbReference type="Pfam" id="PF13454"/>
    </source>
</evidence>
<gene>
    <name evidence="2" type="ORF">BDV25DRAFT_167945</name>
</gene>
<dbReference type="OrthoDB" id="5185064at2759"/>
<dbReference type="PANTHER" id="PTHR40254">
    <property type="entry name" value="BLR0577 PROTEIN"/>
    <property type="match status" value="1"/>
</dbReference>
<dbReference type="Proteomes" id="UP000325780">
    <property type="component" value="Unassembled WGS sequence"/>
</dbReference>
<sequence length="657" mass="71991">MKYFIQSFTSSVSEAPSGAHAHVAIVGAGPRGTSVLERLCASVPEILAPGARLTIHVVDPSPPGGGRVWRTSQSTELLMNTVASQITLFTDDSVVCSGPIRHGPSMYQWAVDAKLGLGPDDYPTRAQYGQYLGWVFSETVSKAPEKVTVKVHSAHAVRLEDGSDGRQTLTLSGGRTLSGLAAVILAQGHLPEITNPVQKHLATYAKQNGLRHFPPSNPADVDLSTISPNEPVLLRGLGLNFFDYMALLTTGRGGRFVRTPRGLCYHPSGKEPRMYASSRRGIPYHARGDNAKGAYGRHMPLVFTEEVIASFRTRADAGDAPDFMSEIWPLVSKEVETVYYDALLKQYGVEESTRLDFQKRYLATEPHSAEEAQVLDEFEIPEVSHWSWDKILRPHSGQNFETADVWRDWLVSYLREDAKQARLGNLDGPLKASLDVLRDLRNELRLIVDHSGLKGVSRRDHLDHWYTPLNAYLSIGPPRKRIEQMIALIEAGVLTVIGPQLKVQEADGAWFASSPEIPESEIRCTTLIEARLPEPDIRQTADELLANLLKSGQCRPHTVDGYETGGLDVTNSPYRIVDAKGLPHARRFAVGVPTEGVHWVTAAGARPGVNSVTLTDTDAIARAAAHVAMTEMDLKMEATKWPTVDITSTSLKGGVVV</sequence>
<dbReference type="Pfam" id="PF13454">
    <property type="entry name" value="NAD_binding_9"/>
    <property type="match status" value="1"/>
</dbReference>
<dbReference type="EMBL" id="ML742130">
    <property type="protein sequence ID" value="KAE8149226.1"/>
    <property type="molecule type" value="Genomic_DNA"/>
</dbReference>
<name>A0A5N6TS88_ASPAV</name>
<keyword evidence="3" id="KW-1185">Reference proteome</keyword>
<feature type="domain" description="FAD-dependent urate hydroxylase HpyO/Asp monooxygenase CreE-like FAD/NAD(P)-binding" evidence="1">
    <location>
        <begin position="24"/>
        <end position="189"/>
    </location>
</feature>
<proteinExistence type="predicted"/>
<accession>A0A5N6TS88</accession>